<comment type="subcellular location">
    <subcellularLocation>
        <location evidence="1">Membrane</location>
        <topology evidence="1">Multi-pass membrane protein</topology>
    </subcellularLocation>
</comment>
<dbReference type="Gene3D" id="1.20.1740.10">
    <property type="entry name" value="Amino acid/polyamine transporter I"/>
    <property type="match status" value="1"/>
</dbReference>
<evidence type="ECO:0000256" key="6">
    <source>
        <dbReference type="SAM" id="Phobius"/>
    </source>
</evidence>
<keyword evidence="4 6" id="KW-1133">Transmembrane helix</keyword>
<feature type="transmembrane region" description="Helical" evidence="6">
    <location>
        <begin position="349"/>
        <end position="374"/>
    </location>
</feature>
<sequence length="569" mass="61953">MSTREKQNSADTVLENDEAELARMGYKQELKRDLGLLQNFGMSFSIISVMTGIPSLFAYGLNTGGPAVMVWGWIIVCGTFLLAERTRSYPYSRVYNACGPGHGRGLQVRIIVLSRLRRFELEHSYHGSAHPTSGGPYFWAAMLSSPEDAPLLSWITGWFNLLGQVAVTTGISFGCASFISTICTFNTDFEPTPNTQIGIYAAVLVSQGLINTFGVHLLHHLNNISVWWHAAGTFSVVVAILAKAPTHQSAHFVFQTFLDGTGGWAERASPAYVAVIGILMAQYTLTGFDASAHMTEETRNAAMSGSLGIIMAIGVSALLGWYLILGLLFSIQNLDRTLDSPSGQPVAQIFIDTVGVNGAIALMVVVIGCMYFCGTFSITSNSRMMYAFARDGGIPGSQFFAYVNTKWKSPIRTVWLACTLSFILGLPSLGSTVAFSAATSIATIGLYTSYGIPIALRIVYHQKFVKGPFHLHKFSFPVAITAVLWIAFISIVFILPQVNPVDSQTLNYSIVAVGIVIIYSVGFWLLSARKWFTGPVKQIAAEEMGINVMEPGTAEKVEEMEREKARSKA</sequence>
<comment type="caution">
    <text evidence="7">The sequence shown here is derived from an EMBL/GenBank/DDBJ whole genome shotgun (WGS) entry which is preliminary data.</text>
</comment>
<evidence type="ECO:0000256" key="2">
    <source>
        <dbReference type="ARBA" id="ARBA00022448"/>
    </source>
</evidence>
<feature type="transmembrane region" description="Helical" evidence="6">
    <location>
        <begin position="65"/>
        <end position="83"/>
    </location>
</feature>
<evidence type="ECO:0000256" key="1">
    <source>
        <dbReference type="ARBA" id="ARBA00004141"/>
    </source>
</evidence>
<keyword evidence="5 6" id="KW-0472">Membrane</keyword>
<reference evidence="7 8" key="1">
    <citation type="submission" date="2015-12" db="EMBL/GenBank/DDBJ databases">
        <title>Draft genome sequence of Moniliophthora roreri, the causal agent of frosty pod rot of cacao.</title>
        <authorList>
            <person name="Aime M.C."/>
            <person name="Diaz-Valderrama J.R."/>
            <person name="Kijpornyongpan T."/>
            <person name="Phillips-Mora W."/>
        </authorList>
    </citation>
    <scope>NUCLEOTIDE SEQUENCE [LARGE SCALE GENOMIC DNA]</scope>
    <source>
        <strain evidence="7 8">MCA 2952</strain>
    </source>
</reference>
<dbReference type="Pfam" id="PF13520">
    <property type="entry name" value="AA_permease_2"/>
    <property type="match status" value="1"/>
</dbReference>
<name>A0A0W0G508_MONRR</name>
<dbReference type="PANTHER" id="PTHR45649">
    <property type="entry name" value="AMINO-ACID PERMEASE BAT1"/>
    <property type="match status" value="1"/>
</dbReference>
<feature type="transmembrane region" description="Helical" evidence="6">
    <location>
        <begin position="472"/>
        <end position="494"/>
    </location>
</feature>
<feature type="transmembrane region" description="Helical" evidence="6">
    <location>
        <begin position="224"/>
        <end position="242"/>
    </location>
</feature>
<feature type="transmembrane region" description="Helical" evidence="6">
    <location>
        <begin position="441"/>
        <end position="460"/>
    </location>
</feature>
<dbReference type="EMBL" id="LATX01001164">
    <property type="protein sequence ID" value="KTB43461.1"/>
    <property type="molecule type" value="Genomic_DNA"/>
</dbReference>
<gene>
    <name evidence="7" type="ORF">WG66_3959</name>
</gene>
<keyword evidence="2" id="KW-0813">Transport</keyword>
<evidence type="ECO:0000256" key="3">
    <source>
        <dbReference type="ARBA" id="ARBA00022692"/>
    </source>
</evidence>
<dbReference type="GO" id="GO:0022857">
    <property type="term" value="F:transmembrane transporter activity"/>
    <property type="evidence" value="ECO:0007669"/>
    <property type="project" value="InterPro"/>
</dbReference>
<evidence type="ECO:0008006" key="9">
    <source>
        <dbReference type="Google" id="ProtNLM"/>
    </source>
</evidence>
<evidence type="ECO:0000256" key="4">
    <source>
        <dbReference type="ARBA" id="ARBA00022989"/>
    </source>
</evidence>
<dbReference type="AlphaFoldDB" id="A0A0W0G508"/>
<protein>
    <recommendedName>
        <fullName evidence="9">APC amino acid permease</fullName>
    </recommendedName>
</protein>
<dbReference type="InterPro" id="IPR002293">
    <property type="entry name" value="AA/rel_permease1"/>
</dbReference>
<dbReference type="eggNOG" id="KOG1289">
    <property type="taxonomic scope" value="Eukaryota"/>
</dbReference>
<proteinExistence type="predicted"/>
<feature type="transmembrane region" description="Helical" evidence="6">
    <location>
        <begin position="506"/>
        <end position="526"/>
    </location>
</feature>
<keyword evidence="3 6" id="KW-0812">Transmembrane</keyword>
<dbReference type="PANTHER" id="PTHR45649:SF26">
    <property type="entry name" value="OS04G0435100 PROTEIN"/>
    <property type="match status" value="1"/>
</dbReference>
<dbReference type="Proteomes" id="UP000054988">
    <property type="component" value="Unassembled WGS sequence"/>
</dbReference>
<feature type="transmembrane region" description="Helical" evidence="6">
    <location>
        <begin position="36"/>
        <end position="59"/>
    </location>
</feature>
<feature type="transmembrane region" description="Helical" evidence="6">
    <location>
        <begin position="197"/>
        <end position="218"/>
    </location>
</feature>
<evidence type="ECO:0000313" key="7">
    <source>
        <dbReference type="EMBL" id="KTB43461.1"/>
    </source>
</evidence>
<dbReference type="GO" id="GO:0016020">
    <property type="term" value="C:membrane"/>
    <property type="evidence" value="ECO:0007669"/>
    <property type="project" value="UniProtKB-SubCell"/>
</dbReference>
<organism evidence="7 8">
    <name type="scientific">Moniliophthora roreri</name>
    <name type="common">Frosty pod rot fungus</name>
    <name type="synonym">Monilia roreri</name>
    <dbReference type="NCBI Taxonomy" id="221103"/>
    <lineage>
        <taxon>Eukaryota</taxon>
        <taxon>Fungi</taxon>
        <taxon>Dikarya</taxon>
        <taxon>Basidiomycota</taxon>
        <taxon>Agaricomycotina</taxon>
        <taxon>Agaricomycetes</taxon>
        <taxon>Agaricomycetidae</taxon>
        <taxon>Agaricales</taxon>
        <taxon>Marasmiineae</taxon>
        <taxon>Marasmiaceae</taxon>
        <taxon>Moniliophthora</taxon>
    </lineage>
</organism>
<accession>A0A0W0G508</accession>
<feature type="transmembrane region" description="Helical" evidence="6">
    <location>
        <begin position="307"/>
        <end position="329"/>
    </location>
</feature>
<feature type="transmembrane region" description="Helical" evidence="6">
    <location>
        <begin position="414"/>
        <end position="435"/>
    </location>
</feature>
<evidence type="ECO:0000256" key="5">
    <source>
        <dbReference type="ARBA" id="ARBA00023136"/>
    </source>
</evidence>
<dbReference type="PIRSF" id="PIRSF006060">
    <property type="entry name" value="AA_transporter"/>
    <property type="match status" value="1"/>
</dbReference>
<evidence type="ECO:0000313" key="8">
    <source>
        <dbReference type="Proteomes" id="UP000054988"/>
    </source>
</evidence>